<accession>A0AC34FIK6</accession>
<evidence type="ECO:0000313" key="1">
    <source>
        <dbReference type="Proteomes" id="UP000887579"/>
    </source>
</evidence>
<dbReference type="WBParaSite" id="ES5_v2.g17148.t1">
    <property type="protein sequence ID" value="ES5_v2.g17148.t1"/>
    <property type="gene ID" value="ES5_v2.g17148"/>
</dbReference>
<protein>
    <submittedName>
        <fullName evidence="2">Phosphagen kinase N-terminal domain-containing protein</fullName>
    </submittedName>
</protein>
<name>A0AC34FIK6_9BILA</name>
<dbReference type="Proteomes" id="UP000887579">
    <property type="component" value="Unplaced"/>
</dbReference>
<reference evidence="2" key="1">
    <citation type="submission" date="2022-11" db="UniProtKB">
        <authorList>
            <consortium name="WormBaseParasite"/>
        </authorList>
    </citation>
    <scope>IDENTIFICATION</scope>
</reference>
<sequence>MASAATGILRSRFLQSALLAAGCGGSVYGFYHTAEMKSEKSQKSQKCAEKKACGVDAAVLKQIDEAFAKLNGPEGAKCHSLLKKHLTKETIEKLKNKKTKLGATLYDCI</sequence>
<evidence type="ECO:0000313" key="2">
    <source>
        <dbReference type="WBParaSite" id="ES5_v2.g17148.t1"/>
    </source>
</evidence>
<proteinExistence type="predicted"/>
<organism evidence="1 2">
    <name type="scientific">Panagrolaimus sp. ES5</name>
    <dbReference type="NCBI Taxonomy" id="591445"/>
    <lineage>
        <taxon>Eukaryota</taxon>
        <taxon>Metazoa</taxon>
        <taxon>Ecdysozoa</taxon>
        <taxon>Nematoda</taxon>
        <taxon>Chromadorea</taxon>
        <taxon>Rhabditida</taxon>
        <taxon>Tylenchina</taxon>
        <taxon>Panagrolaimomorpha</taxon>
        <taxon>Panagrolaimoidea</taxon>
        <taxon>Panagrolaimidae</taxon>
        <taxon>Panagrolaimus</taxon>
    </lineage>
</organism>